<name>A0AAV6FME2_9TELE</name>
<dbReference type="PANTHER" id="PTHR47510:SF3">
    <property type="entry name" value="ENDO_EXONUCLEASE_PHOSPHATASE DOMAIN-CONTAINING PROTEIN"/>
    <property type="match status" value="1"/>
</dbReference>
<gene>
    <name evidence="1" type="ORF">AALO_G00267280</name>
</gene>
<organism evidence="1 2">
    <name type="scientific">Alosa alosa</name>
    <name type="common">allis shad</name>
    <dbReference type="NCBI Taxonomy" id="278164"/>
    <lineage>
        <taxon>Eukaryota</taxon>
        <taxon>Metazoa</taxon>
        <taxon>Chordata</taxon>
        <taxon>Craniata</taxon>
        <taxon>Vertebrata</taxon>
        <taxon>Euteleostomi</taxon>
        <taxon>Actinopterygii</taxon>
        <taxon>Neopterygii</taxon>
        <taxon>Teleostei</taxon>
        <taxon>Clupei</taxon>
        <taxon>Clupeiformes</taxon>
        <taxon>Clupeoidei</taxon>
        <taxon>Clupeidae</taxon>
        <taxon>Alosa</taxon>
    </lineage>
</organism>
<accession>A0AAV6FME2</accession>
<dbReference type="AlphaFoldDB" id="A0AAV6FME2"/>
<reference evidence="1" key="1">
    <citation type="submission" date="2020-10" db="EMBL/GenBank/DDBJ databases">
        <title>Chromosome-scale genome assembly of the Allis shad, Alosa alosa.</title>
        <authorList>
            <person name="Margot Z."/>
            <person name="Christophe K."/>
            <person name="Cabau C."/>
            <person name="Louis A."/>
            <person name="Berthelot C."/>
            <person name="Parey E."/>
            <person name="Roest Crollius H."/>
            <person name="Montfort J."/>
            <person name="Robinson-Rechavi M."/>
            <person name="Bucao C."/>
            <person name="Bouchez O."/>
            <person name="Gislard M."/>
            <person name="Lluch J."/>
            <person name="Milhes M."/>
            <person name="Lampietro C."/>
            <person name="Lopez Roques C."/>
            <person name="Donnadieu C."/>
            <person name="Braasch I."/>
            <person name="Desvignes T."/>
            <person name="Postlethwait J."/>
            <person name="Bobe J."/>
            <person name="Guiguen Y."/>
        </authorList>
    </citation>
    <scope>NUCLEOTIDE SEQUENCE</scope>
    <source>
        <strain evidence="1">M-15738</strain>
        <tissue evidence="1">Blood</tissue>
    </source>
</reference>
<proteinExistence type="predicted"/>
<comment type="caution">
    <text evidence="1">The sequence shown here is derived from an EMBL/GenBank/DDBJ whole genome shotgun (WGS) entry which is preliminary data.</text>
</comment>
<dbReference type="PANTHER" id="PTHR47510">
    <property type="entry name" value="REVERSE TRANSCRIPTASE DOMAIN-CONTAINING PROTEIN"/>
    <property type="match status" value="1"/>
</dbReference>
<dbReference type="EMBL" id="JADWDJ010000021">
    <property type="protein sequence ID" value="KAG5263664.1"/>
    <property type="molecule type" value="Genomic_DNA"/>
</dbReference>
<evidence type="ECO:0000313" key="2">
    <source>
        <dbReference type="Proteomes" id="UP000823561"/>
    </source>
</evidence>
<dbReference type="Proteomes" id="UP000823561">
    <property type="component" value="Chromosome 21"/>
</dbReference>
<protein>
    <submittedName>
        <fullName evidence="1">Uncharacterized protein</fullName>
    </submittedName>
</protein>
<keyword evidence="2" id="KW-1185">Reference proteome</keyword>
<evidence type="ECO:0000313" key="1">
    <source>
        <dbReference type="EMBL" id="KAG5263664.1"/>
    </source>
</evidence>
<sequence length="143" mass="16226">MLEKKQVNREVKQAIKKAKAAYKSKIEEKFTQGNLHEAWQGIKTMAAVNTVLDFRPVCVADNSEESLPNEFYSFYTRFDKDHQSQLADIISRLTPSDPITITVESVVECLKRTQIKKAPGPDHICGYTLKYCAEQLGGVFQQI</sequence>